<feature type="compositionally biased region" description="Low complexity" evidence="1">
    <location>
        <begin position="168"/>
        <end position="185"/>
    </location>
</feature>
<feature type="compositionally biased region" description="Polar residues" evidence="1">
    <location>
        <begin position="148"/>
        <end position="160"/>
    </location>
</feature>
<evidence type="ECO:0000256" key="1">
    <source>
        <dbReference type="SAM" id="MobiDB-lite"/>
    </source>
</evidence>
<feature type="non-terminal residue" evidence="2">
    <location>
        <position position="1"/>
    </location>
</feature>
<proteinExistence type="predicted"/>
<sequence length="557" mass="63213">MSVSQSTNQSETGQDEHEDQDASARSRNPNLTLDHEGIRYERSQQLRRNRSAAKGVVTKKIKELTELTTSVLDASEARIRAQEFKDVAVKFYLAHADYHVTIMDEYDLQDSEEYFHNETQRIEAFKRTLADWIHSLSNPNPSPLEYEINSNDSISNAGSKTRSRRSAKGSVSSSRRSRVSSSAQSAMAAAAAKKAMLTRNKDCVETEIAKADAEEKAYAGTLLRDEPQPTTFDGLTIDTGVQGDQKSTQVKSSIHSAKLRGETKKDDASDDSETAENFLREMVNVQQLQLNQNQQMFESQQYRDQYMQQLLNQQYRLATSMTLPNVEVPTFSGDPIEYCHFIRSFETLVEDKTMNSGARLHYLIQYTSGDVQELMRSCLTMKSEDGYRKARSLLKQRYGQNYRIATAYIDRIVNSPPIKDEDGTALHKFSILITSCKNTLEDTGYKHKLENPDNLQRVVNRLPFSLRRSWHDADDDITSNQSRDITFEDLAKFVEKKARALTHPVFGKIINDQNPKFKLPRNKLSFGVDGEANSKKTETSTGSAHVFNIEAKKYKCP</sequence>
<feature type="region of interest" description="Disordered" evidence="1">
    <location>
        <begin position="240"/>
        <end position="273"/>
    </location>
</feature>
<evidence type="ECO:0000313" key="3">
    <source>
        <dbReference type="Proteomes" id="UP001152795"/>
    </source>
</evidence>
<dbReference type="Proteomes" id="UP001152795">
    <property type="component" value="Unassembled WGS sequence"/>
</dbReference>
<feature type="region of interest" description="Disordered" evidence="1">
    <location>
        <begin position="1"/>
        <end position="35"/>
    </location>
</feature>
<dbReference type="PANTHER" id="PTHR47331">
    <property type="entry name" value="PHD-TYPE DOMAIN-CONTAINING PROTEIN"/>
    <property type="match status" value="1"/>
</dbReference>
<gene>
    <name evidence="2" type="ORF">PACLA_8A076752</name>
</gene>
<organism evidence="2 3">
    <name type="scientific">Paramuricea clavata</name>
    <name type="common">Red gorgonian</name>
    <name type="synonym">Violescent sea-whip</name>
    <dbReference type="NCBI Taxonomy" id="317549"/>
    <lineage>
        <taxon>Eukaryota</taxon>
        <taxon>Metazoa</taxon>
        <taxon>Cnidaria</taxon>
        <taxon>Anthozoa</taxon>
        <taxon>Octocorallia</taxon>
        <taxon>Malacalcyonacea</taxon>
        <taxon>Plexauridae</taxon>
        <taxon>Paramuricea</taxon>
    </lineage>
</organism>
<feature type="compositionally biased region" description="Polar residues" evidence="1">
    <location>
        <begin position="1"/>
        <end position="12"/>
    </location>
</feature>
<keyword evidence="3" id="KW-1185">Reference proteome</keyword>
<dbReference type="AlphaFoldDB" id="A0A7D9IWD7"/>
<accession>A0A7D9IWD7</accession>
<reference evidence="2" key="1">
    <citation type="submission" date="2020-04" db="EMBL/GenBank/DDBJ databases">
        <authorList>
            <person name="Alioto T."/>
            <person name="Alioto T."/>
            <person name="Gomez Garrido J."/>
        </authorList>
    </citation>
    <scope>NUCLEOTIDE SEQUENCE</scope>
    <source>
        <strain evidence="2">A484AB</strain>
    </source>
</reference>
<dbReference type="Pfam" id="PF03564">
    <property type="entry name" value="DUF1759"/>
    <property type="match status" value="1"/>
</dbReference>
<protein>
    <submittedName>
        <fullName evidence="2">Uncharacterized protein</fullName>
    </submittedName>
</protein>
<dbReference type="OrthoDB" id="5981750at2759"/>
<name>A0A7D9IWD7_PARCT</name>
<dbReference type="EMBL" id="CACRXK020009092">
    <property type="protein sequence ID" value="CAB4016376.1"/>
    <property type="molecule type" value="Genomic_DNA"/>
</dbReference>
<evidence type="ECO:0000313" key="2">
    <source>
        <dbReference type="EMBL" id="CAB4016376.1"/>
    </source>
</evidence>
<comment type="caution">
    <text evidence="2">The sequence shown here is derived from an EMBL/GenBank/DDBJ whole genome shotgun (WGS) entry which is preliminary data.</text>
</comment>
<feature type="region of interest" description="Disordered" evidence="1">
    <location>
        <begin position="141"/>
        <end position="185"/>
    </location>
</feature>
<dbReference type="PANTHER" id="PTHR47331:SF4">
    <property type="entry name" value="PEPTIDASE S1 DOMAIN-CONTAINING PROTEIN"/>
    <property type="match status" value="1"/>
</dbReference>
<dbReference type="InterPro" id="IPR005312">
    <property type="entry name" value="DUF1759"/>
</dbReference>
<feature type="compositionally biased region" description="Polar residues" evidence="1">
    <location>
        <begin position="242"/>
        <end position="255"/>
    </location>
</feature>